<comment type="caution">
    <text evidence="2">The sequence shown here is derived from an EMBL/GenBank/DDBJ whole genome shotgun (WGS) entry which is preliminary data.</text>
</comment>
<proteinExistence type="predicted"/>
<dbReference type="Proteomes" id="UP000824190">
    <property type="component" value="Unassembled WGS sequence"/>
</dbReference>
<name>A0A9D1RP51_9CORY</name>
<reference evidence="2" key="2">
    <citation type="submission" date="2021-04" db="EMBL/GenBank/DDBJ databases">
        <authorList>
            <person name="Gilroy R."/>
        </authorList>
    </citation>
    <scope>NUCLEOTIDE SEQUENCE</scope>
    <source>
        <strain evidence="2">CHK32-1732</strain>
    </source>
</reference>
<reference evidence="2" key="1">
    <citation type="journal article" date="2021" name="PeerJ">
        <title>Extensive microbial diversity within the chicken gut microbiome revealed by metagenomics and culture.</title>
        <authorList>
            <person name="Gilroy R."/>
            <person name="Ravi A."/>
            <person name="Getino M."/>
            <person name="Pursley I."/>
            <person name="Horton D.L."/>
            <person name="Alikhan N.F."/>
            <person name="Baker D."/>
            <person name="Gharbi K."/>
            <person name="Hall N."/>
            <person name="Watson M."/>
            <person name="Adriaenssens E.M."/>
            <person name="Foster-Nyarko E."/>
            <person name="Jarju S."/>
            <person name="Secka A."/>
            <person name="Antonio M."/>
            <person name="Oren A."/>
            <person name="Chaudhuri R.R."/>
            <person name="La Ragione R."/>
            <person name="Hildebrand F."/>
            <person name="Pallen M.J."/>
        </authorList>
    </citation>
    <scope>NUCLEOTIDE SEQUENCE</scope>
    <source>
        <strain evidence="2">CHK32-1732</strain>
    </source>
</reference>
<organism evidence="2 3">
    <name type="scientific">Candidatus Corynebacterium avicola</name>
    <dbReference type="NCBI Taxonomy" id="2838527"/>
    <lineage>
        <taxon>Bacteria</taxon>
        <taxon>Bacillati</taxon>
        <taxon>Actinomycetota</taxon>
        <taxon>Actinomycetes</taxon>
        <taxon>Mycobacteriales</taxon>
        <taxon>Corynebacteriaceae</taxon>
        <taxon>Corynebacterium</taxon>
    </lineage>
</organism>
<feature type="transmembrane region" description="Helical" evidence="1">
    <location>
        <begin position="95"/>
        <end position="118"/>
    </location>
</feature>
<feature type="transmembrane region" description="Helical" evidence="1">
    <location>
        <begin position="47"/>
        <end position="65"/>
    </location>
</feature>
<feature type="transmembrane region" description="Helical" evidence="1">
    <location>
        <begin position="21"/>
        <end position="41"/>
    </location>
</feature>
<dbReference type="EMBL" id="DXGC01000048">
    <property type="protein sequence ID" value="HIW91010.1"/>
    <property type="molecule type" value="Genomic_DNA"/>
</dbReference>
<keyword evidence="1" id="KW-0472">Membrane</keyword>
<sequence length="186" mass="20670">MSTAITGKPRQVPRVVRYRHTLVHLADAGIGMVILCAVIQFRWETVGQWLALASVIVTSIATDMLRSSIREQDNRPDEELDEYELQRKNSAKKNALRWSTGFLFAALVALVAITIRAMDLSPDEETLDSLVRALASLGYFLVAAILFLRLLVQRSIAGGMNKDILISGDSDDRDDSVVDTYDKETS</sequence>
<protein>
    <submittedName>
        <fullName evidence="2">Uncharacterized protein</fullName>
    </submittedName>
</protein>
<gene>
    <name evidence="2" type="ORF">H9870_05030</name>
</gene>
<feature type="transmembrane region" description="Helical" evidence="1">
    <location>
        <begin position="130"/>
        <end position="152"/>
    </location>
</feature>
<dbReference type="AlphaFoldDB" id="A0A9D1RP51"/>
<evidence type="ECO:0000256" key="1">
    <source>
        <dbReference type="SAM" id="Phobius"/>
    </source>
</evidence>
<evidence type="ECO:0000313" key="3">
    <source>
        <dbReference type="Proteomes" id="UP000824190"/>
    </source>
</evidence>
<keyword evidence="1" id="KW-0812">Transmembrane</keyword>
<keyword evidence="1" id="KW-1133">Transmembrane helix</keyword>
<evidence type="ECO:0000313" key="2">
    <source>
        <dbReference type="EMBL" id="HIW91010.1"/>
    </source>
</evidence>
<accession>A0A9D1RP51</accession>